<dbReference type="STRING" id="133383.A0A1R0H579"/>
<comment type="subcellular location">
    <subcellularLocation>
        <location evidence="1">Nucleus</location>
    </subcellularLocation>
</comment>
<proteinExistence type="predicted"/>
<evidence type="ECO:0000313" key="7">
    <source>
        <dbReference type="EMBL" id="OLY84335.1"/>
    </source>
</evidence>
<keyword evidence="5" id="KW-0539">Nucleus</keyword>
<dbReference type="EMBL" id="LSSL01000536">
    <property type="protein sequence ID" value="OLY84335.1"/>
    <property type="molecule type" value="Genomic_DNA"/>
</dbReference>
<comment type="caution">
    <text evidence="7">The sequence shown here is derived from an EMBL/GenBank/DDBJ whole genome shotgun (WGS) entry which is preliminary data.</text>
</comment>
<keyword evidence="4" id="KW-0238">DNA-binding</keyword>
<evidence type="ECO:0000256" key="6">
    <source>
        <dbReference type="ARBA" id="ARBA00023306"/>
    </source>
</evidence>
<keyword evidence="3" id="KW-0067">ATP-binding</keyword>
<dbReference type="GO" id="GO:0005524">
    <property type="term" value="F:ATP binding"/>
    <property type="evidence" value="ECO:0007669"/>
    <property type="project" value="UniProtKB-KW"/>
</dbReference>
<dbReference type="Proteomes" id="UP000187455">
    <property type="component" value="Unassembled WGS sequence"/>
</dbReference>
<dbReference type="PANTHER" id="PTHR46765">
    <property type="entry name" value="P-LOOP CONTAINING NUCLEOSIDE TRIPHOSPHATE HYDROLASES SUPERFAMILY PROTEIN"/>
    <property type="match status" value="1"/>
</dbReference>
<evidence type="ECO:0000256" key="1">
    <source>
        <dbReference type="ARBA" id="ARBA00004123"/>
    </source>
</evidence>
<dbReference type="GO" id="GO:0003677">
    <property type="term" value="F:DNA binding"/>
    <property type="evidence" value="ECO:0007669"/>
    <property type="project" value="UniProtKB-KW"/>
</dbReference>
<dbReference type="OrthoDB" id="2195431at2759"/>
<dbReference type="PANTHER" id="PTHR46765:SF1">
    <property type="entry name" value="P-LOOP CONTAINING NUCLEOSIDE TRIPHOSPHATE HYDROLASES SUPERFAMILY PROTEIN"/>
    <property type="match status" value="1"/>
</dbReference>
<dbReference type="AlphaFoldDB" id="A0A1R0H579"/>
<dbReference type="InterPro" id="IPR053016">
    <property type="entry name" value="CTF18-RFC_complex"/>
</dbReference>
<sequence length="265" mass="30606">MVVQVSPPSSHQVSRYLSLICEKEGVNIDSWGLTSIANNTECDLRSCINILQYWNFSNSENKNSGFVNSGVNYKDTHTPLFTAWESIFTEPNSKNYKQYMQKFDRSTYREKFTTNLVNLLRKVDDYDKLMQGVFENYLKMETKDLTYKVISNLSSDWFSFYDKVDLYIKSNPSNGFILWDYLPQTFVAVNKACGRPLGLTGVDFTWPKTDQQENELKKKFMSTAAIFLDGIGGGGTRNMWDMKSFSFFIYRGNEDEFEQTSGGYV</sequence>
<accession>A0A1R0H579</accession>
<evidence type="ECO:0000256" key="2">
    <source>
        <dbReference type="ARBA" id="ARBA00022741"/>
    </source>
</evidence>
<dbReference type="InterPro" id="IPR047854">
    <property type="entry name" value="RFC_lid"/>
</dbReference>
<dbReference type="GO" id="GO:0005634">
    <property type="term" value="C:nucleus"/>
    <property type="evidence" value="ECO:0007669"/>
    <property type="project" value="UniProtKB-SubCell"/>
</dbReference>
<protein>
    <submittedName>
        <fullName evidence="7">Chromosome transmission fidelity protein 18-like protein</fullName>
    </submittedName>
</protein>
<keyword evidence="8" id="KW-1185">Reference proteome</keyword>
<evidence type="ECO:0000313" key="8">
    <source>
        <dbReference type="Proteomes" id="UP000187455"/>
    </source>
</evidence>
<dbReference type="Gene3D" id="1.10.8.60">
    <property type="match status" value="1"/>
</dbReference>
<dbReference type="CDD" id="cd18140">
    <property type="entry name" value="HLD_clamp_RFC"/>
    <property type="match status" value="1"/>
</dbReference>
<evidence type="ECO:0000256" key="4">
    <source>
        <dbReference type="ARBA" id="ARBA00023125"/>
    </source>
</evidence>
<name>A0A1R0H579_9FUNG</name>
<gene>
    <name evidence="7" type="ORF">AYI68_g1504</name>
</gene>
<evidence type="ECO:0000256" key="5">
    <source>
        <dbReference type="ARBA" id="ARBA00023242"/>
    </source>
</evidence>
<keyword evidence="2" id="KW-0547">Nucleotide-binding</keyword>
<keyword evidence="6" id="KW-0131">Cell cycle</keyword>
<organism evidence="7 8">
    <name type="scientific">Smittium mucronatum</name>
    <dbReference type="NCBI Taxonomy" id="133383"/>
    <lineage>
        <taxon>Eukaryota</taxon>
        <taxon>Fungi</taxon>
        <taxon>Fungi incertae sedis</taxon>
        <taxon>Zoopagomycota</taxon>
        <taxon>Kickxellomycotina</taxon>
        <taxon>Harpellomycetes</taxon>
        <taxon>Harpellales</taxon>
        <taxon>Legeriomycetaceae</taxon>
        <taxon>Smittium</taxon>
    </lineage>
</organism>
<reference evidence="7 8" key="1">
    <citation type="journal article" date="2016" name="Mol. Biol. Evol.">
        <title>Genome-Wide Survey of Gut Fungi (Harpellales) Reveals the First Horizontally Transferred Ubiquitin Gene from a Mosquito Host.</title>
        <authorList>
            <person name="Wang Y."/>
            <person name="White M.M."/>
            <person name="Kvist S."/>
            <person name="Moncalvo J.M."/>
        </authorList>
    </citation>
    <scope>NUCLEOTIDE SEQUENCE [LARGE SCALE GENOMIC DNA]</scope>
    <source>
        <strain evidence="7 8">ALG-7-W6</strain>
    </source>
</reference>
<evidence type="ECO:0000256" key="3">
    <source>
        <dbReference type="ARBA" id="ARBA00022840"/>
    </source>
</evidence>